<gene>
    <name evidence="1" type="ordered locus">Xaut_4514</name>
</gene>
<accession>A7INY9</accession>
<dbReference type="OrthoDB" id="9935717at2"/>
<dbReference type="eggNOG" id="ENOG502ZJNM">
    <property type="taxonomic scope" value="Bacteria"/>
</dbReference>
<dbReference type="EMBL" id="CP000781">
    <property type="protein sequence ID" value="ABS69735.1"/>
    <property type="molecule type" value="Genomic_DNA"/>
</dbReference>
<name>A7INY9_XANP2</name>
<evidence type="ECO:0000313" key="2">
    <source>
        <dbReference type="Proteomes" id="UP000002417"/>
    </source>
</evidence>
<dbReference type="STRING" id="78245.Xaut_4514"/>
<keyword evidence="2" id="KW-1185">Reference proteome</keyword>
<reference evidence="1 2" key="1">
    <citation type="submission" date="2007-07" db="EMBL/GenBank/DDBJ databases">
        <title>Complete sequence of chromosome of Xanthobacter autotrophicus Py2.</title>
        <authorList>
            <consortium name="US DOE Joint Genome Institute"/>
            <person name="Copeland A."/>
            <person name="Lucas S."/>
            <person name="Lapidus A."/>
            <person name="Barry K."/>
            <person name="Glavina del Rio T."/>
            <person name="Hammon N."/>
            <person name="Israni S."/>
            <person name="Dalin E."/>
            <person name="Tice H."/>
            <person name="Pitluck S."/>
            <person name="Sims D."/>
            <person name="Brettin T."/>
            <person name="Bruce D."/>
            <person name="Detter J.C."/>
            <person name="Han C."/>
            <person name="Tapia R."/>
            <person name="Brainard J."/>
            <person name="Schmutz J."/>
            <person name="Larimer F."/>
            <person name="Land M."/>
            <person name="Hauser L."/>
            <person name="Kyrpides N."/>
            <person name="Kim E."/>
            <person name="Ensigns S.A."/>
            <person name="Richardson P."/>
        </authorList>
    </citation>
    <scope>NUCLEOTIDE SEQUENCE [LARGE SCALE GENOMIC DNA]</scope>
    <source>
        <strain evidence="2">ATCC BAA-1158 / Py2</strain>
    </source>
</reference>
<organism evidence="1 2">
    <name type="scientific">Xanthobacter autotrophicus (strain ATCC BAA-1158 / Py2)</name>
    <dbReference type="NCBI Taxonomy" id="78245"/>
    <lineage>
        <taxon>Bacteria</taxon>
        <taxon>Pseudomonadati</taxon>
        <taxon>Pseudomonadota</taxon>
        <taxon>Alphaproteobacteria</taxon>
        <taxon>Hyphomicrobiales</taxon>
        <taxon>Xanthobacteraceae</taxon>
        <taxon>Xanthobacter</taxon>
    </lineage>
</organism>
<protein>
    <submittedName>
        <fullName evidence="1">Uncharacterized protein</fullName>
    </submittedName>
</protein>
<dbReference type="HOGENOM" id="CLU_2468275_0_0_5"/>
<dbReference type="AlphaFoldDB" id="A7INY9"/>
<evidence type="ECO:0000313" key="1">
    <source>
        <dbReference type="EMBL" id="ABS69735.1"/>
    </source>
</evidence>
<dbReference type="Proteomes" id="UP000002417">
    <property type="component" value="Chromosome"/>
</dbReference>
<sequence length="88" mass="9631">MRDYAGIHWRADEARLKTYAAATRAKGGAVVKIEIEVLDPSRLGYILQELAEIQRDQDAAAKAAVKPARAEAKKLAPAPRLLTYRGGE</sequence>
<proteinExistence type="predicted"/>
<dbReference type="KEGG" id="xau:Xaut_4514"/>